<sequence>MHTTTPSALRRSNFTSSVTPSFLSLMEKLSSTDTDEDEPVNFVNGERVVLDTSSFTLPRIESIEEKGRRLSQVETVKSPLRRPSEPRRLSDVKEGVEKKREQPKKKELTPPSSADSFRFGDEIEEEIVEEIIEEMDTPKKTDQPIRGKIENTTVGIVTPAKDTVVQRGPKSTVVDRRTRGTVDRARVLSPPSSSSSSSSSSTSS</sequence>
<feature type="compositionally biased region" description="Low complexity" evidence="1">
    <location>
        <begin position="187"/>
        <end position="204"/>
    </location>
</feature>
<feature type="compositionally biased region" description="Basic and acidic residues" evidence="1">
    <location>
        <begin position="82"/>
        <end position="108"/>
    </location>
</feature>
<feature type="region of interest" description="Disordered" evidence="1">
    <location>
        <begin position="132"/>
        <end position="204"/>
    </location>
</feature>
<feature type="compositionally biased region" description="Basic and acidic residues" evidence="1">
    <location>
        <begin position="136"/>
        <end position="149"/>
    </location>
</feature>
<evidence type="ECO:0000256" key="1">
    <source>
        <dbReference type="SAM" id="MobiDB-lite"/>
    </source>
</evidence>
<evidence type="ECO:0000313" key="3">
    <source>
        <dbReference type="Proteomes" id="UP001432322"/>
    </source>
</evidence>
<feature type="compositionally biased region" description="Basic and acidic residues" evidence="1">
    <location>
        <begin position="173"/>
        <end position="186"/>
    </location>
</feature>
<organism evidence="2 3">
    <name type="scientific">Pristionchus fissidentatus</name>
    <dbReference type="NCBI Taxonomy" id="1538716"/>
    <lineage>
        <taxon>Eukaryota</taxon>
        <taxon>Metazoa</taxon>
        <taxon>Ecdysozoa</taxon>
        <taxon>Nematoda</taxon>
        <taxon>Chromadorea</taxon>
        <taxon>Rhabditida</taxon>
        <taxon>Rhabditina</taxon>
        <taxon>Diplogasteromorpha</taxon>
        <taxon>Diplogasteroidea</taxon>
        <taxon>Neodiplogasteridae</taxon>
        <taxon>Pristionchus</taxon>
    </lineage>
</organism>
<dbReference type="AlphaFoldDB" id="A0AAV5V5U1"/>
<protein>
    <submittedName>
        <fullName evidence="2">Uncharacterized protein</fullName>
    </submittedName>
</protein>
<comment type="caution">
    <text evidence="2">The sequence shown here is derived from an EMBL/GenBank/DDBJ whole genome shotgun (WGS) entry which is preliminary data.</text>
</comment>
<name>A0AAV5V5U1_9BILA</name>
<reference evidence="2" key="1">
    <citation type="submission" date="2023-10" db="EMBL/GenBank/DDBJ databases">
        <title>Genome assembly of Pristionchus species.</title>
        <authorList>
            <person name="Yoshida K."/>
            <person name="Sommer R.J."/>
        </authorList>
    </citation>
    <scope>NUCLEOTIDE SEQUENCE</scope>
    <source>
        <strain evidence="2">RS5133</strain>
    </source>
</reference>
<dbReference type="EMBL" id="BTSY01000002">
    <property type="protein sequence ID" value="GMT14794.1"/>
    <property type="molecule type" value="Genomic_DNA"/>
</dbReference>
<evidence type="ECO:0000313" key="2">
    <source>
        <dbReference type="EMBL" id="GMT14794.1"/>
    </source>
</evidence>
<dbReference type="Proteomes" id="UP001432322">
    <property type="component" value="Unassembled WGS sequence"/>
</dbReference>
<feature type="non-terminal residue" evidence="2">
    <location>
        <position position="204"/>
    </location>
</feature>
<feature type="region of interest" description="Disordered" evidence="1">
    <location>
        <begin position="68"/>
        <end position="120"/>
    </location>
</feature>
<keyword evidence="3" id="KW-1185">Reference proteome</keyword>
<proteinExistence type="predicted"/>
<gene>
    <name evidence="2" type="ORF">PFISCL1PPCAC_6091</name>
</gene>
<accession>A0AAV5V5U1</accession>